<dbReference type="AlphaFoldDB" id="A0AA44DFC2"/>
<keyword evidence="1" id="KW-0418">Kinase</keyword>
<keyword evidence="1" id="KW-0808">Transferase</keyword>
<dbReference type="Gene3D" id="3.30.565.10">
    <property type="entry name" value="Histidine kinase-like ATPase, C-terminal domain"/>
    <property type="match status" value="1"/>
</dbReference>
<evidence type="ECO:0000313" key="3">
    <source>
        <dbReference type="EMBL" id="NKY15245.1"/>
    </source>
</evidence>
<dbReference type="SUPFAM" id="SSF55874">
    <property type="entry name" value="ATPase domain of HSP90 chaperone/DNA topoisomerase II/histidine kinase"/>
    <property type="match status" value="1"/>
</dbReference>
<name>A0AA44DFC2_STRE0</name>
<keyword evidence="3" id="KW-0547">Nucleotide-binding</keyword>
<dbReference type="GO" id="GO:0005524">
    <property type="term" value="F:ATP binding"/>
    <property type="evidence" value="ECO:0007669"/>
    <property type="project" value="UniProtKB-KW"/>
</dbReference>
<dbReference type="CDD" id="cd16936">
    <property type="entry name" value="HATPase_RsbW-like"/>
    <property type="match status" value="1"/>
</dbReference>
<keyword evidence="4" id="KW-1185">Reference proteome</keyword>
<dbReference type="InterPro" id="IPR050267">
    <property type="entry name" value="Anti-sigma-factor_SerPK"/>
</dbReference>
<dbReference type="Proteomes" id="UP000570003">
    <property type="component" value="Unassembled WGS sequence"/>
</dbReference>
<protein>
    <submittedName>
        <fullName evidence="3">ATP-binding protein</fullName>
    </submittedName>
</protein>
<comment type="caution">
    <text evidence="3">The sequence shown here is derived from an EMBL/GenBank/DDBJ whole genome shotgun (WGS) entry which is preliminary data.</text>
</comment>
<dbReference type="InterPro" id="IPR036890">
    <property type="entry name" value="HATPase_C_sf"/>
</dbReference>
<sequence length="176" mass="18972">MVIERVLGGTTQCVRPDQALRGLAACTMPASPEAVPALRRFSRTVVRRWLLADHAEEALAVIVTELVTNTVLHSGSQWVSLSIEVRGDTLTVEVLDGGSWKERAAPRREPLDDRAVCGRGLRLVDAYATRTVVRRVEAGTAVTAVVALRSAQEPPGAADAPPPVPWPRHFGLDALL</sequence>
<evidence type="ECO:0000256" key="1">
    <source>
        <dbReference type="ARBA" id="ARBA00022527"/>
    </source>
</evidence>
<evidence type="ECO:0000259" key="2">
    <source>
        <dbReference type="Pfam" id="PF13581"/>
    </source>
</evidence>
<organism evidence="3 4">
    <name type="scientific">Streptomyces somaliensis (strain ATCC 33201 / DSM 40738 / JCM 12659 / KCTC 9044 / NCTC 11332 / NRRL B-12077 / IP 733)</name>
    <dbReference type="NCBI Taxonomy" id="1134445"/>
    <lineage>
        <taxon>Bacteria</taxon>
        <taxon>Bacillati</taxon>
        <taxon>Actinomycetota</taxon>
        <taxon>Actinomycetes</taxon>
        <taxon>Kitasatosporales</taxon>
        <taxon>Streptomycetaceae</taxon>
        <taxon>Streptomyces</taxon>
    </lineage>
</organism>
<gene>
    <name evidence="3" type="ORF">HGA06_14095</name>
</gene>
<proteinExistence type="predicted"/>
<keyword evidence="1" id="KW-0723">Serine/threonine-protein kinase</keyword>
<dbReference type="PANTHER" id="PTHR35526:SF3">
    <property type="entry name" value="ANTI-SIGMA-F FACTOR RSBW"/>
    <property type="match status" value="1"/>
</dbReference>
<dbReference type="EMBL" id="JAAXOU010000152">
    <property type="protein sequence ID" value="NKY15245.1"/>
    <property type="molecule type" value="Genomic_DNA"/>
</dbReference>
<keyword evidence="3" id="KW-0067">ATP-binding</keyword>
<dbReference type="InterPro" id="IPR003594">
    <property type="entry name" value="HATPase_dom"/>
</dbReference>
<dbReference type="RefSeq" id="WP_168439440.1">
    <property type="nucleotide sequence ID" value="NZ_JAAXOU010000152.1"/>
</dbReference>
<dbReference type="Pfam" id="PF13581">
    <property type="entry name" value="HATPase_c_2"/>
    <property type="match status" value="1"/>
</dbReference>
<dbReference type="GO" id="GO:0004674">
    <property type="term" value="F:protein serine/threonine kinase activity"/>
    <property type="evidence" value="ECO:0007669"/>
    <property type="project" value="UniProtKB-KW"/>
</dbReference>
<accession>A0AA44DFC2</accession>
<feature type="domain" description="Histidine kinase/HSP90-like ATPase" evidence="2">
    <location>
        <begin position="28"/>
        <end position="145"/>
    </location>
</feature>
<dbReference type="PANTHER" id="PTHR35526">
    <property type="entry name" value="ANTI-SIGMA-F FACTOR RSBW-RELATED"/>
    <property type="match status" value="1"/>
</dbReference>
<reference evidence="3 4" key="1">
    <citation type="submission" date="2020-04" db="EMBL/GenBank/DDBJ databases">
        <title>MicrobeNet Type strains.</title>
        <authorList>
            <person name="Nicholson A.C."/>
        </authorList>
    </citation>
    <scope>NUCLEOTIDE SEQUENCE [LARGE SCALE GENOMIC DNA]</scope>
    <source>
        <strain evidence="3 4">DSM 40738</strain>
    </source>
</reference>
<evidence type="ECO:0000313" key="4">
    <source>
        <dbReference type="Proteomes" id="UP000570003"/>
    </source>
</evidence>